<keyword evidence="3" id="KW-1185">Reference proteome</keyword>
<dbReference type="Gene3D" id="3.40.50.1820">
    <property type="entry name" value="alpha/beta hydrolase"/>
    <property type="match status" value="1"/>
</dbReference>
<protein>
    <submittedName>
        <fullName evidence="2">Alpha/beta hydrolase</fullName>
    </submittedName>
</protein>
<dbReference type="AlphaFoldDB" id="A0A3M2HU10"/>
<dbReference type="Pfam" id="PF12146">
    <property type="entry name" value="Hydrolase_4"/>
    <property type="match status" value="1"/>
</dbReference>
<feature type="domain" description="Serine aminopeptidase S33" evidence="1">
    <location>
        <begin position="31"/>
        <end position="263"/>
    </location>
</feature>
<proteinExistence type="predicted"/>
<dbReference type="InterPro" id="IPR022742">
    <property type="entry name" value="Hydrolase_4"/>
</dbReference>
<evidence type="ECO:0000313" key="2">
    <source>
        <dbReference type="EMBL" id="RMH93226.1"/>
    </source>
</evidence>
<dbReference type="RefSeq" id="WP_122101383.1">
    <property type="nucleotide sequence ID" value="NZ_RFLY01000007.1"/>
</dbReference>
<dbReference type="GO" id="GO:0016787">
    <property type="term" value="F:hydrolase activity"/>
    <property type="evidence" value="ECO:0007669"/>
    <property type="project" value="UniProtKB-KW"/>
</dbReference>
<dbReference type="Proteomes" id="UP000275012">
    <property type="component" value="Unassembled WGS sequence"/>
</dbReference>
<dbReference type="EMBL" id="RFLY01000007">
    <property type="protein sequence ID" value="RMH93226.1"/>
    <property type="molecule type" value="Genomic_DNA"/>
</dbReference>
<name>A0A3M2HU10_9GAMM</name>
<evidence type="ECO:0000259" key="1">
    <source>
        <dbReference type="Pfam" id="PF12146"/>
    </source>
</evidence>
<dbReference type="InterPro" id="IPR029058">
    <property type="entry name" value="AB_hydrolase_fold"/>
</dbReference>
<accession>A0A3M2HU10</accession>
<dbReference type="PANTHER" id="PTHR11614">
    <property type="entry name" value="PHOSPHOLIPASE-RELATED"/>
    <property type="match status" value="1"/>
</dbReference>
<reference evidence="2 3" key="1">
    <citation type="submission" date="2018-10" db="EMBL/GenBank/DDBJ databases">
        <title>Proposal of Lysobacter pythonis sp. nov. isolated from royal pythons (Python regius).</title>
        <authorList>
            <person name="Hans-Juergen B."/>
            <person name="Huptas C."/>
            <person name="Sandra B."/>
            <person name="Igor L."/>
            <person name="Joachim S."/>
            <person name="Siegfried S."/>
            <person name="Mareike W."/>
            <person name="Peter K."/>
        </authorList>
    </citation>
    <scope>NUCLEOTIDE SEQUENCE [LARGE SCALE GENOMIC DNA]</scope>
    <source>
        <strain evidence="2 3">4284/11</strain>
    </source>
</reference>
<comment type="caution">
    <text evidence="2">The sequence shown here is derived from an EMBL/GenBank/DDBJ whole genome shotgun (WGS) entry which is preliminary data.</text>
</comment>
<dbReference type="SUPFAM" id="SSF53474">
    <property type="entry name" value="alpha/beta-Hydrolases"/>
    <property type="match status" value="1"/>
</dbReference>
<dbReference type="OrthoDB" id="2086224at2"/>
<organism evidence="2 3">
    <name type="scientific">Solilutibacter pythonis</name>
    <dbReference type="NCBI Taxonomy" id="2483112"/>
    <lineage>
        <taxon>Bacteria</taxon>
        <taxon>Pseudomonadati</taxon>
        <taxon>Pseudomonadota</taxon>
        <taxon>Gammaproteobacteria</taxon>
        <taxon>Lysobacterales</taxon>
        <taxon>Lysobacteraceae</taxon>
        <taxon>Solilutibacter</taxon>
    </lineage>
</organism>
<keyword evidence="2" id="KW-0378">Hydrolase</keyword>
<dbReference type="PRINTS" id="PR00111">
    <property type="entry name" value="ABHYDROLASE"/>
</dbReference>
<evidence type="ECO:0000313" key="3">
    <source>
        <dbReference type="Proteomes" id="UP000275012"/>
    </source>
</evidence>
<sequence length="284" mass="30671">MSDTAADFLGLPAGGRLRLRHWPLPEGACGRGHVLIVHGLGEHAGRYAHVAARLNQWGFAVDGYDHEGHGESSGARGRLSTPGRLREDLATMVERCRAGMRDAWPLILLGHSMGGLVAADFVARGVRPIDGLVLSSPALASGMSPLQRATAALLARLAPHFAIGNGLKPEFISHDPAEVAAYRDDPLGHDRVSARLAHFIDVNGAPTVAAAPRWRVPTLLLFAGDDYLVDAEGSRRFAAAAPPRMVTAREFPGLYHELFNERDREPVFVALRAWLDARFPGRGR</sequence>
<gene>
    <name evidence="2" type="ORF">EBB59_06205</name>
</gene>
<dbReference type="InterPro" id="IPR051044">
    <property type="entry name" value="MAG_DAG_Lipase"/>
</dbReference>
<dbReference type="InterPro" id="IPR000073">
    <property type="entry name" value="AB_hydrolase_1"/>
</dbReference>